<dbReference type="PANTHER" id="PTHR43401:SF2">
    <property type="entry name" value="L-THREONINE 3-DEHYDROGENASE"/>
    <property type="match status" value="1"/>
</dbReference>
<dbReference type="EC" id="1.1.1.329" evidence="8"/>
<evidence type="ECO:0000256" key="9">
    <source>
        <dbReference type="ARBA" id="ARBA00039387"/>
    </source>
</evidence>
<comment type="function">
    <text evidence="5">Catalyzes the oxidation of 2-deoxy-scyllo-inosamine (DOIA) with NAD(+) or NADP(+), forming 3-amino-2,3-dideoxy-scyllo-inosose (amino-DOI).</text>
</comment>
<feature type="domain" description="Enoyl reductase (ER)" evidence="12">
    <location>
        <begin position="8"/>
        <end position="347"/>
    </location>
</feature>
<comment type="catalytic activity">
    <reaction evidence="10">
        <text>2-deoxy-scyllo-inosamine + NAD(+) = 3-amino-2,3-dideoxy-scyllo-inosose + NADH + H(+)</text>
        <dbReference type="Rhea" id="RHEA:33883"/>
        <dbReference type="ChEBI" id="CHEBI:15378"/>
        <dbReference type="ChEBI" id="CHEBI:57540"/>
        <dbReference type="ChEBI" id="CHEBI:57945"/>
        <dbReference type="ChEBI" id="CHEBI:65002"/>
        <dbReference type="ChEBI" id="CHEBI:65003"/>
        <dbReference type="EC" id="1.1.1.329"/>
    </reaction>
</comment>
<dbReference type="PANTHER" id="PTHR43401">
    <property type="entry name" value="L-THREONINE 3-DEHYDROGENASE"/>
    <property type="match status" value="1"/>
</dbReference>
<dbReference type="InterPro" id="IPR031640">
    <property type="entry name" value="Glu_dehyd_C"/>
</dbReference>
<name>A0A3A9Z0R8_9ACTN</name>
<dbReference type="Gene3D" id="3.40.50.720">
    <property type="entry name" value="NAD(P)-binding Rossmann-like Domain"/>
    <property type="match status" value="1"/>
</dbReference>
<evidence type="ECO:0000256" key="4">
    <source>
        <dbReference type="ARBA" id="ARBA00023002"/>
    </source>
</evidence>
<dbReference type="AlphaFoldDB" id="A0A3A9Z0R8"/>
<evidence type="ECO:0000256" key="3">
    <source>
        <dbReference type="ARBA" id="ARBA00022833"/>
    </source>
</evidence>
<evidence type="ECO:0000256" key="10">
    <source>
        <dbReference type="ARBA" id="ARBA00048685"/>
    </source>
</evidence>
<accession>A0A3A9Z0R8</accession>
<dbReference type="Proteomes" id="UP000272474">
    <property type="component" value="Unassembled WGS sequence"/>
</dbReference>
<dbReference type="InterPro" id="IPR011032">
    <property type="entry name" value="GroES-like_sf"/>
</dbReference>
<dbReference type="PROSITE" id="PS00059">
    <property type="entry name" value="ADH_ZINC"/>
    <property type="match status" value="1"/>
</dbReference>
<comment type="pathway">
    <text evidence="6">Metabolic intermediate biosynthesis; 2-deoxystreptamine biosynthesis; 2-deoxystreptamine from D-glucose 6-phosphate: step 3/4.</text>
</comment>
<evidence type="ECO:0000256" key="1">
    <source>
        <dbReference type="ARBA" id="ARBA00001947"/>
    </source>
</evidence>
<evidence type="ECO:0000256" key="11">
    <source>
        <dbReference type="ARBA" id="ARBA00049085"/>
    </source>
</evidence>
<evidence type="ECO:0000313" key="13">
    <source>
        <dbReference type="EMBL" id="RKN41639.1"/>
    </source>
</evidence>
<dbReference type="Gene3D" id="3.90.180.10">
    <property type="entry name" value="Medium-chain alcohol dehydrogenases, catalytic domain"/>
    <property type="match status" value="1"/>
</dbReference>
<gene>
    <name evidence="13" type="ORF">D7294_14200</name>
</gene>
<keyword evidence="14" id="KW-1185">Reference proteome</keyword>
<dbReference type="InterPro" id="IPR050129">
    <property type="entry name" value="Zn_alcohol_dh"/>
</dbReference>
<evidence type="ECO:0000256" key="8">
    <source>
        <dbReference type="ARBA" id="ARBA00039102"/>
    </source>
</evidence>
<dbReference type="SMART" id="SM00829">
    <property type="entry name" value="PKS_ER"/>
    <property type="match status" value="1"/>
</dbReference>
<dbReference type="RefSeq" id="WP_120679480.1">
    <property type="nucleotide sequence ID" value="NZ_RBAL01000007.1"/>
</dbReference>
<dbReference type="OrthoDB" id="9797931at2"/>
<sequence length="356" mass="37948">MRALKFRGAWDVAIEDVPELHAEGPDDVVVDIAYTGICGTDLGVVSGSYPVAVPGTTLGHESTGVVAEIGPEVTGVAVGDRVVINPTPYCGTCRMCRTQRINHCVNKHGTESGISYDGTYADRYRTTSAFVHRLPDHTTLRAAALTEPLTCVLSGVRKIQPPSLSAYTYVFGAGPLGLLYTWALTLKGLSPVVVETAPARLEFAKRVLPEGVTAHASLEEARRDHFGDERAPLDVVVDTTSGLLERLYTELACGGAYMSIGLKSKQVTIDAMHIADRSLSIIGSIDSLHGSFDEAYHLVTTGRIPVDRLISHVVPLEEYKEGFATLGCDIDGRTLGGATTESCKVLIASAPPAGER</sequence>
<dbReference type="GO" id="GO:0008270">
    <property type="term" value="F:zinc ion binding"/>
    <property type="evidence" value="ECO:0007669"/>
    <property type="project" value="InterPro"/>
</dbReference>
<comment type="similarity">
    <text evidence="7">Belongs to the zinc-containing alcohol dehydrogenase family. DOIA dehydrogenase subfamily.</text>
</comment>
<evidence type="ECO:0000256" key="7">
    <source>
        <dbReference type="ARBA" id="ARBA00038004"/>
    </source>
</evidence>
<keyword evidence="4" id="KW-0560">Oxidoreductase</keyword>
<dbReference type="InterPro" id="IPR002328">
    <property type="entry name" value="ADH_Zn_CS"/>
</dbReference>
<evidence type="ECO:0000256" key="6">
    <source>
        <dbReference type="ARBA" id="ARBA00037908"/>
    </source>
</evidence>
<dbReference type="SUPFAM" id="SSF50129">
    <property type="entry name" value="GroES-like"/>
    <property type="match status" value="1"/>
</dbReference>
<keyword evidence="3" id="KW-0862">Zinc</keyword>
<evidence type="ECO:0000313" key="14">
    <source>
        <dbReference type="Proteomes" id="UP000272474"/>
    </source>
</evidence>
<dbReference type="InterPro" id="IPR020843">
    <property type="entry name" value="ER"/>
</dbReference>
<organism evidence="13 14">
    <name type="scientific">Streptomyces hoynatensis</name>
    <dbReference type="NCBI Taxonomy" id="1141874"/>
    <lineage>
        <taxon>Bacteria</taxon>
        <taxon>Bacillati</taxon>
        <taxon>Actinomycetota</taxon>
        <taxon>Actinomycetes</taxon>
        <taxon>Kitasatosporales</taxon>
        <taxon>Streptomycetaceae</taxon>
        <taxon>Streptomyces</taxon>
    </lineage>
</organism>
<reference evidence="13 14" key="1">
    <citation type="journal article" date="2014" name="Int. J. Syst. Evol. Microbiol.">
        <title>Streptomyces hoynatensis sp. nov., isolated from deep marine sediment.</title>
        <authorList>
            <person name="Veyisoglu A."/>
            <person name="Sahin N."/>
        </authorList>
    </citation>
    <scope>NUCLEOTIDE SEQUENCE [LARGE SCALE GENOMIC DNA]</scope>
    <source>
        <strain evidence="13 14">KCTC 29097</strain>
    </source>
</reference>
<proteinExistence type="inferred from homology"/>
<dbReference type="GO" id="GO:0016491">
    <property type="term" value="F:oxidoreductase activity"/>
    <property type="evidence" value="ECO:0007669"/>
    <property type="project" value="UniProtKB-KW"/>
</dbReference>
<comment type="cofactor">
    <cofactor evidence="1">
        <name>Zn(2+)</name>
        <dbReference type="ChEBI" id="CHEBI:29105"/>
    </cofactor>
</comment>
<protein>
    <recommendedName>
        <fullName evidence="9">2-deoxy-scyllo-inosamine dehydrogenase</fullName>
        <ecNumber evidence="8">1.1.1.329</ecNumber>
    </recommendedName>
</protein>
<dbReference type="InterPro" id="IPR036291">
    <property type="entry name" value="NAD(P)-bd_dom_sf"/>
</dbReference>
<dbReference type="EMBL" id="RBAL01000007">
    <property type="protein sequence ID" value="RKN41639.1"/>
    <property type="molecule type" value="Genomic_DNA"/>
</dbReference>
<comment type="catalytic activity">
    <reaction evidence="11">
        <text>2-deoxy-scyllo-inosamine + NADP(+) = 3-amino-2,3-dideoxy-scyllo-inosose + NADPH + H(+)</text>
        <dbReference type="Rhea" id="RHEA:33879"/>
        <dbReference type="ChEBI" id="CHEBI:15378"/>
        <dbReference type="ChEBI" id="CHEBI:57783"/>
        <dbReference type="ChEBI" id="CHEBI:58349"/>
        <dbReference type="ChEBI" id="CHEBI:65002"/>
        <dbReference type="ChEBI" id="CHEBI:65003"/>
        <dbReference type="EC" id="1.1.1.329"/>
    </reaction>
</comment>
<dbReference type="SUPFAM" id="SSF51735">
    <property type="entry name" value="NAD(P)-binding Rossmann-fold domains"/>
    <property type="match status" value="1"/>
</dbReference>
<evidence type="ECO:0000256" key="2">
    <source>
        <dbReference type="ARBA" id="ARBA00022723"/>
    </source>
</evidence>
<dbReference type="Pfam" id="PF08240">
    <property type="entry name" value="ADH_N"/>
    <property type="match status" value="1"/>
</dbReference>
<comment type="caution">
    <text evidence="13">The sequence shown here is derived from an EMBL/GenBank/DDBJ whole genome shotgun (WGS) entry which is preliminary data.</text>
</comment>
<evidence type="ECO:0000259" key="12">
    <source>
        <dbReference type="SMART" id="SM00829"/>
    </source>
</evidence>
<evidence type="ECO:0000256" key="5">
    <source>
        <dbReference type="ARBA" id="ARBA00037678"/>
    </source>
</evidence>
<keyword evidence="2" id="KW-0479">Metal-binding</keyword>
<dbReference type="InterPro" id="IPR013154">
    <property type="entry name" value="ADH-like_N"/>
</dbReference>
<dbReference type="Pfam" id="PF16912">
    <property type="entry name" value="Glu_dehyd_C"/>
    <property type="match status" value="1"/>
</dbReference>